<keyword evidence="3" id="KW-1185">Reference proteome</keyword>
<dbReference type="KEGG" id="bcj:BCAL2974"/>
<gene>
    <name evidence="2" type="ORF">BCAL2974</name>
</gene>
<accession>B4EB73</accession>
<dbReference type="AlphaFoldDB" id="B4EB73"/>
<dbReference type="EMBL" id="AM747720">
    <property type="protein sequence ID" value="CAR53292.1"/>
    <property type="molecule type" value="Genomic_DNA"/>
</dbReference>
<evidence type="ECO:0000256" key="1">
    <source>
        <dbReference type="SAM" id="MobiDB-lite"/>
    </source>
</evidence>
<proteinExistence type="predicted"/>
<dbReference type="eggNOG" id="ENOG5031D4S">
    <property type="taxonomic scope" value="Bacteria"/>
</dbReference>
<sequence length="126" mass="13238">MPGNEDAIEPRCSSGGFALRLPLDQRSNKHAVQASSAMKFSVPLAAAALTAGLLVVASPFAFAQNSPGVPGGILSEQFRLNEHPQMPFAASAPSQKYQGSKKSALRRKGDLGDPNGCNLKCPMDSR</sequence>
<dbReference type="HOGENOM" id="CLU_163866_0_0_4"/>
<name>B4EB73_BURCJ</name>
<feature type="region of interest" description="Disordered" evidence="1">
    <location>
        <begin position="84"/>
        <end position="126"/>
    </location>
</feature>
<evidence type="ECO:0000313" key="2">
    <source>
        <dbReference type="EMBL" id="CAR53292.1"/>
    </source>
</evidence>
<dbReference type="Proteomes" id="UP000001035">
    <property type="component" value="Chromosome 1"/>
</dbReference>
<protein>
    <submittedName>
        <fullName evidence="2">Membrane protein</fullName>
    </submittedName>
</protein>
<feature type="compositionally biased region" description="Polar residues" evidence="1">
    <location>
        <begin position="92"/>
        <end position="101"/>
    </location>
</feature>
<reference evidence="2 3" key="1">
    <citation type="journal article" date="2009" name="J. Bacteriol.">
        <title>The genome of Burkholderia cenocepacia J2315, an epidemic pathogen of cystic fibrosis patients.</title>
        <authorList>
            <person name="Holden M.T."/>
            <person name="Seth-Smith H.M."/>
            <person name="Crossman L.C."/>
            <person name="Sebaihia M."/>
            <person name="Bentley S.D."/>
            <person name="Cerdeno-Tarraga A.M."/>
            <person name="Thomson N.R."/>
            <person name="Bason N."/>
            <person name="Quail M.A."/>
            <person name="Sharp S."/>
            <person name="Cherevach I."/>
            <person name="Churcher C."/>
            <person name="Goodhead I."/>
            <person name="Hauser H."/>
            <person name="Holroyd N."/>
            <person name="Mungall K."/>
            <person name="Scott P."/>
            <person name="Walker D."/>
            <person name="White B."/>
            <person name="Rose H."/>
            <person name="Iversen P."/>
            <person name="Mil-Homens D."/>
            <person name="Rocha E.P."/>
            <person name="Fialho A.M."/>
            <person name="Baldwin A."/>
            <person name="Dowson C."/>
            <person name="Barrell B.G."/>
            <person name="Govan J.R."/>
            <person name="Vandamme P."/>
            <person name="Hart C.A."/>
            <person name="Mahenthiralingam E."/>
            <person name="Parkhill J."/>
        </authorList>
    </citation>
    <scope>NUCLEOTIDE SEQUENCE [LARGE SCALE GENOMIC DNA]</scope>
    <source>
        <strain evidence="3">ATCC BAA-245 / DSM 16553 / LMG 16656 / NCTC 13227 / J2315 / CF5610</strain>
    </source>
</reference>
<organism evidence="2 3">
    <name type="scientific">Burkholderia cenocepacia (strain ATCC BAA-245 / DSM 16553 / LMG 16656 / NCTC 13227 / J2315 / CF5610)</name>
    <name type="common">Burkholderia cepacia (strain J2315)</name>
    <dbReference type="NCBI Taxonomy" id="216591"/>
    <lineage>
        <taxon>Bacteria</taxon>
        <taxon>Pseudomonadati</taxon>
        <taxon>Pseudomonadota</taxon>
        <taxon>Betaproteobacteria</taxon>
        <taxon>Burkholderiales</taxon>
        <taxon>Burkholderiaceae</taxon>
        <taxon>Burkholderia</taxon>
        <taxon>Burkholderia cepacia complex</taxon>
    </lineage>
</organism>
<evidence type="ECO:0000313" key="3">
    <source>
        <dbReference type="Proteomes" id="UP000001035"/>
    </source>
</evidence>